<reference evidence="1 2" key="1">
    <citation type="submission" date="2019-01" db="EMBL/GenBank/DDBJ databases">
        <title>Sequencing the genomes of 1000 actinobacteria strains.</title>
        <authorList>
            <person name="Klenk H.-P."/>
        </authorList>
    </citation>
    <scope>NUCLEOTIDE SEQUENCE [LARGE SCALE GENOMIC DNA]</scope>
    <source>
        <strain evidence="1 2">DSM 43925</strain>
    </source>
</reference>
<dbReference type="EMBL" id="SAUN01000001">
    <property type="protein sequence ID" value="RVX43589.1"/>
    <property type="molecule type" value="Genomic_DNA"/>
</dbReference>
<keyword evidence="2" id="KW-1185">Reference proteome</keyword>
<dbReference type="Proteomes" id="UP000284824">
    <property type="component" value="Unassembled WGS sequence"/>
</dbReference>
<gene>
    <name evidence="1" type="ORF">EDD27_6280</name>
</gene>
<dbReference type="AlphaFoldDB" id="A0A438MCQ9"/>
<evidence type="ECO:0000313" key="2">
    <source>
        <dbReference type="Proteomes" id="UP000284824"/>
    </source>
</evidence>
<comment type="caution">
    <text evidence="1">The sequence shown here is derived from an EMBL/GenBank/DDBJ whole genome shotgun (WGS) entry which is preliminary data.</text>
</comment>
<evidence type="ECO:0000313" key="1">
    <source>
        <dbReference type="EMBL" id="RVX43589.1"/>
    </source>
</evidence>
<organism evidence="1 2">
    <name type="scientific">Nonomuraea polychroma</name>
    <dbReference type="NCBI Taxonomy" id="46176"/>
    <lineage>
        <taxon>Bacteria</taxon>
        <taxon>Bacillati</taxon>
        <taxon>Actinomycetota</taxon>
        <taxon>Actinomycetes</taxon>
        <taxon>Streptosporangiales</taxon>
        <taxon>Streptosporangiaceae</taxon>
        <taxon>Nonomuraea</taxon>
    </lineage>
</organism>
<name>A0A438MCQ9_9ACTN</name>
<proteinExistence type="predicted"/>
<protein>
    <submittedName>
        <fullName evidence="1">Uncharacterized protein</fullName>
    </submittedName>
</protein>
<sequence length="39" mass="4258">MQGTTKAATETYIRALVGCLADDWCSWSRKDGTPISRPA</sequence>
<accession>A0A438MCQ9</accession>